<dbReference type="Proteomes" id="UP000285317">
    <property type="component" value="Chromosome"/>
</dbReference>
<dbReference type="InterPro" id="IPR017853">
    <property type="entry name" value="GH"/>
</dbReference>
<feature type="active site" description="Nucleophile" evidence="7">
    <location>
        <position position="299"/>
    </location>
</feature>
<dbReference type="Gene3D" id="3.20.20.80">
    <property type="entry name" value="Glycosidases"/>
    <property type="match status" value="1"/>
</dbReference>
<evidence type="ECO:0000256" key="6">
    <source>
        <dbReference type="PIRNR" id="PIRNR001084"/>
    </source>
</evidence>
<dbReference type="Gene3D" id="3.40.50.880">
    <property type="match status" value="1"/>
</dbReference>
<dbReference type="InterPro" id="IPR029062">
    <property type="entry name" value="Class_I_gatase-like"/>
</dbReference>
<feature type="domain" description="Beta-galactosidase trimerisation" evidence="11">
    <location>
        <begin position="406"/>
        <end position="616"/>
    </location>
</feature>
<dbReference type="Pfam" id="PF02449">
    <property type="entry name" value="Glyco_hydro_42"/>
    <property type="match status" value="1"/>
</dbReference>
<keyword evidence="4 6" id="KW-0378">Hydrolase</keyword>
<dbReference type="InterPro" id="IPR003476">
    <property type="entry name" value="Glyco_hydro_42"/>
</dbReference>
<dbReference type="PANTHER" id="PTHR36447:SF1">
    <property type="entry name" value="BETA-GALACTOSIDASE GANA"/>
    <property type="match status" value="1"/>
</dbReference>
<sequence>MIHYGGDYNPEQWDESVWPEDARRMREAGVTTVSLGIFAWARIQPDEDTFDFGWLDRILDLLHEHGIAVDLATATASPPPWATSSYPGILPQDENGATYWPGSRQAYRPTSPDYRRLAARLVTAIAERYHDHPAVVLWHVNNEYACHLHHDYSDDAAAAFRVWLERKYGSIDELNRRWGTFFWSQRYASFAEIVPPRKAPYSHNPAGLLDFRRFTSDALLELYTMERDIIRASGATQPITTNFMGAFPPLDYWKWAAEVDVVSDDNYFDPADPESFRTAAFTRDLMRSLKPGVPWLLMEQATGAVSWRPSNAVKAPGQMAALSMQAVGRGADGVLFFQWRQSRRGSEKFHSAMLPQAGVGTRTWREVVELGRVLGELPELSVESSTDGTAGGSAGGSAGGPTGSGARIALVLDWENWWAIGNPDHPVVLDLLELVQRWYSALHRQNLAVDLVLPTADLAAYDLVMLAHSYLLTDAAAENLTAFVERGGRLLVTAFSDVVDEDDAFREGGFQVGLREVLGVSVLEFAGIGAAGAEVAGAPCGVLRGELLAEELGVLVDPSDERPVEVLGRYSSGPAAGTPALTARRTGTGTAHYLATIPDDAGMLALTAWLAEQSGISPVLRTGSPWVEAARRGDVLTVINHGQDPVDVAVSGTDLVTGHPVDTVHLAPYAWTLLRP</sequence>
<feature type="region of interest" description="Disordered" evidence="9">
    <location>
        <begin position="381"/>
        <end position="401"/>
    </location>
</feature>
<dbReference type="EMBL" id="CP028137">
    <property type="protein sequence ID" value="AZZ51680.1"/>
    <property type="molecule type" value="Genomic_DNA"/>
</dbReference>
<feature type="domain" description="Glycoside hydrolase family 42 N-terminal" evidence="10">
    <location>
        <begin position="7"/>
        <end position="374"/>
    </location>
</feature>
<evidence type="ECO:0000256" key="2">
    <source>
        <dbReference type="ARBA" id="ARBA00005940"/>
    </source>
</evidence>
<keyword evidence="5 6" id="KW-0326">Glycosidase</keyword>
<feature type="compositionally biased region" description="Gly residues" evidence="9">
    <location>
        <begin position="389"/>
        <end position="401"/>
    </location>
</feature>
<evidence type="ECO:0000256" key="8">
    <source>
        <dbReference type="PIRSR" id="PIRSR001084-2"/>
    </source>
</evidence>
<evidence type="ECO:0000259" key="11">
    <source>
        <dbReference type="Pfam" id="PF08532"/>
    </source>
</evidence>
<dbReference type="RefSeq" id="WP_127886579.1">
    <property type="nucleotide sequence ID" value="NZ_CP028137.1"/>
</dbReference>
<evidence type="ECO:0000313" key="13">
    <source>
        <dbReference type="Proteomes" id="UP000285317"/>
    </source>
</evidence>
<comment type="catalytic activity">
    <reaction evidence="1 6">
        <text>Hydrolysis of terminal non-reducing beta-D-galactose residues in beta-D-galactosides.</text>
        <dbReference type="EC" id="3.2.1.23"/>
    </reaction>
</comment>
<dbReference type="EC" id="3.2.1.23" evidence="3 6"/>
<proteinExistence type="inferred from homology"/>
<evidence type="ECO:0000313" key="12">
    <source>
        <dbReference type="EMBL" id="AZZ51680.1"/>
    </source>
</evidence>
<protein>
    <recommendedName>
        <fullName evidence="3 6">Beta-galactosidase</fullName>
        <shortName evidence="6">Beta-gal</shortName>
        <ecNumber evidence="3 6">3.2.1.23</ecNumber>
    </recommendedName>
</protein>
<dbReference type="Pfam" id="PF08532">
    <property type="entry name" value="Glyco_hydro_42M"/>
    <property type="match status" value="1"/>
</dbReference>
<organism evidence="12 13">
    <name type="scientific">Rathayibacter festucae DSM 15932</name>
    <dbReference type="NCBI Taxonomy" id="1328866"/>
    <lineage>
        <taxon>Bacteria</taxon>
        <taxon>Bacillati</taxon>
        <taxon>Actinomycetota</taxon>
        <taxon>Actinomycetes</taxon>
        <taxon>Micrococcales</taxon>
        <taxon>Microbacteriaceae</taxon>
        <taxon>Rathayibacter</taxon>
    </lineage>
</organism>
<evidence type="ECO:0000256" key="5">
    <source>
        <dbReference type="ARBA" id="ARBA00023295"/>
    </source>
</evidence>
<dbReference type="SUPFAM" id="SSF52317">
    <property type="entry name" value="Class I glutamine amidotransferase-like"/>
    <property type="match status" value="1"/>
</dbReference>
<evidence type="ECO:0000256" key="1">
    <source>
        <dbReference type="ARBA" id="ARBA00001412"/>
    </source>
</evidence>
<feature type="binding site" evidence="8">
    <location>
        <position position="307"/>
    </location>
    <ligand>
        <name>substrate</name>
    </ligand>
</feature>
<dbReference type="GO" id="GO:0004565">
    <property type="term" value="F:beta-galactosidase activity"/>
    <property type="evidence" value="ECO:0007669"/>
    <property type="project" value="UniProtKB-EC"/>
</dbReference>
<dbReference type="PANTHER" id="PTHR36447">
    <property type="entry name" value="BETA-GALACTOSIDASE GANA"/>
    <property type="match status" value="1"/>
</dbReference>
<dbReference type="GO" id="GO:0005975">
    <property type="term" value="P:carbohydrate metabolic process"/>
    <property type="evidence" value="ECO:0007669"/>
    <property type="project" value="InterPro"/>
</dbReference>
<dbReference type="InterPro" id="IPR013738">
    <property type="entry name" value="Beta_galactosidase_Trimer"/>
</dbReference>
<evidence type="ECO:0000256" key="9">
    <source>
        <dbReference type="SAM" id="MobiDB-lite"/>
    </source>
</evidence>
<feature type="active site" description="Proton donor" evidence="7">
    <location>
        <position position="143"/>
    </location>
</feature>
<evidence type="ECO:0000256" key="3">
    <source>
        <dbReference type="ARBA" id="ARBA00012756"/>
    </source>
</evidence>
<name>A0A3Q9UQF4_9MICO</name>
<gene>
    <name evidence="12" type="ORF">C1I64_06210</name>
</gene>
<evidence type="ECO:0000256" key="4">
    <source>
        <dbReference type="ARBA" id="ARBA00022801"/>
    </source>
</evidence>
<feature type="binding site" evidence="8">
    <location>
        <position position="104"/>
    </location>
    <ligand>
        <name>substrate</name>
    </ligand>
</feature>
<accession>A0A3Q9UQF4</accession>
<evidence type="ECO:0000256" key="7">
    <source>
        <dbReference type="PIRSR" id="PIRSR001084-1"/>
    </source>
</evidence>
<evidence type="ECO:0000259" key="10">
    <source>
        <dbReference type="Pfam" id="PF02449"/>
    </source>
</evidence>
<dbReference type="GO" id="GO:0009341">
    <property type="term" value="C:beta-galactosidase complex"/>
    <property type="evidence" value="ECO:0007669"/>
    <property type="project" value="InterPro"/>
</dbReference>
<dbReference type="CDD" id="cd03143">
    <property type="entry name" value="A4_beta-galactosidase_middle_domain"/>
    <property type="match status" value="1"/>
</dbReference>
<dbReference type="InterPro" id="IPR013529">
    <property type="entry name" value="Glyco_hydro_42_N"/>
</dbReference>
<comment type="similarity">
    <text evidence="2 6">Belongs to the glycosyl hydrolase 42 family.</text>
</comment>
<dbReference type="KEGG" id="rfs:C1I64_06210"/>
<reference evidence="13" key="1">
    <citation type="submission" date="2018-03" db="EMBL/GenBank/DDBJ databases">
        <title>Bacteriophage NCPPB3778 and a type I-E CRISPR drive the evolution of the US Biological Select Agent, Rathayibacter toxicus.</title>
        <authorList>
            <person name="Davis E.W.II."/>
            <person name="Tabima J.F."/>
            <person name="Weisberg A.J."/>
            <person name="Dantas Lopes L."/>
            <person name="Wiseman M.S."/>
            <person name="Wiseman M.S."/>
            <person name="Pupko T."/>
            <person name="Belcher M.S."/>
            <person name="Sechler A.J."/>
            <person name="Tancos M.A."/>
            <person name="Schroeder B.K."/>
            <person name="Murray T.D."/>
            <person name="Luster D.G."/>
            <person name="Schneider W.L."/>
            <person name="Rogers E."/>
            <person name="Andreote F.D."/>
            <person name="Grunwald N.J."/>
            <person name="Putnam M.L."/>
            <person name="Chang J.H."/>
        </authorList>
    </citation>
    <scope>NUCLEOTIDE SEQUENCE [LARGE SCALE GENOMIC DNA]</scope>
    <source>
        <strain evidence="13">DSM 15932</strain>
    </source>
</reference>
<dbReference type="AlphaFoldDB" id="A0A3Q9UQF4"/>
<feature type="binding site" evidence="8">
    <location>
        <position position="142"/>
    </location>
    <ligand>
        <name>substrate</name>
    </ligand>
</feature>
<dbReference type="PIRSF" id="PIRSF001084">
    <property type="entry name" value="B-galactosidase"/>
    <property type="match status" value="1"/>
</dbReference>
<dbReference type="SUPFAM" id="SSF51445">
    <property type="entry name" value="(Trans)glycosidases"/>
    <property type="match status" value="1"/>
</dbReference>